<evidence type="ECO:0000256" key="1">
    <source>
        <dbReference type="SAM" id="MobiDB-lite"/>
    </source>
</evidence>
<sequence length="174" mass="19131">MEPYRFNSELMQMQEHHKTLQGEGWYSISAVHRSAVTLSCPALPVHSKLLTPQSALLLLSTASVMSYYMDPVSSYPALHPCDRLGAMRQSGGVAVGPQTQLPGVVHPQQQYYPSQPLYPQDIPLQEVPNEHDMCPTAVRTSGALSESVVVAEEEGGQDEEREVWEAKRLGGGWG</sequence>
<evidence type="ECO:0000313" key="3">
    <source>
        <dbReference type="Proteomes" id="UP001279410"/>
    </source>
</evidence>
<name>A0AAD3M2K9_LATJO</name>
<protein>
    <submittedName>
        <fullName evidence="2">Protein C-ets-1 isoform X2</fullName>
    </submittedName>
</protein>
<feature type="compositionally biased region" description="Acidic residues" evidence="1">
    <location>
        <begin position="152"/>
        <end position="162"/>
    </location>
</feature>
<dbReference type="AlphaFoldDB" id="A0AAD3M2K9"/>
<keyword evidence="3" id="KW-1185">Reference proteome</keyword>
<accession>A0AAD3M2K9</accession>
<comment type="caution">
    <text evidence="2">The sequence shown here is derived from an EMBL/GenBank/DDBJ whole genome shotgun (WGS) entry which is preliminary data.</text>
</comment>
<dbReference type="Proteomes" id="UP001279410">
    <property type="component" value="Unassembled WGS sequence"/>
</dbReference>
<organism evidence="2 3">
    <name type="scientific">Lates japonicus</name>
    <name type="common">Japanese lates</name>
    <dbReference type="NCBI Taxonomy" id="270547"/>
    <lineage>
        <taxon>Eukaryota</taxon>
        <taxon>Metazoa</taxon>
        <taxon>Chordata</taxon>
        <taxon>Craniata</taxon>
        <taxon>Vertebrata</taxon>
        <taxon>Euteleostomi</taxon>
        <taxon>Actinopterygii</taxon>
        <taxon>Neopterygii</taxon>
        <taxon>Teleostei</taxon>
        <taxon>Neoteleostei</taxon>
        <taxon>Acanthomorphata</taxon>
        <taxon>Carangaria</taxon>
        <taxon>Carangaria incertae sedis</taxon>
        <taxon>Centropomidae</taxon>
        <taxon>Lates</taxon>
    </lineage>
</organism>
<proteinExistence type="predicted"/>
<gene>
    <name evidence="2" type="ORF">AKAME5_002699600</name>
</gene>
<evidence type="ECO:0000313" key="2">
    <source>
        <dbReference type="EMBL" id="GLD46175.1"/>
    </source>
</evidence>
<dbReference type="EMBL" id="BRZM01003171">
    <property type="protein sequence ID" value="GLD46175.1"/>
    <property type="molecule type" value="Genomic_DNA"/>
</dbReference>
<reference evidence="2" key="1">
    <citation type="submission" date="2022-08" db="EMBL/GenBank/DDBJ databases">
        <title>Genome sequencing of akame (Lates japonicus).</title>
        <authorList>
            <person name="Hashiguchi Y."/>
            <person name="Takahashi H."/>
        </authorList>
    </citation>
    <scope>NUCLEOTIDE SEQUENCE</scope>
    <source>
        <strain evidence="2">Kochi</strain>
    </source>
</reference>
<feature type="region of interest" description="Disordered" evidence="1">
    <location>
        <begin position="152"/>
        <end position="174"/>
    </location>
</feature>